<dbReference type="InterPro" id="IPR050879">
    <property type="entry name" value="Acyltransferase_3"/>
</dbReference>
<protein>
    <submittedName>
        <fullName evidence="5">Acyltransferase</fullName>
    </submittedName>
</protein>
<keyword evidence="2" id="KW-1133">Transmembrane helix</keyword>
<evidence type="ECO:0000256" key="1">
    <source>
        <dbReference type="SAM" id="MobiDB-lite"/>
    </source>
</evidence>
<comment type="caution">
    <text evidence="5">The sequence shown here is derived from an EMBL/GenBank/DDBJ whole genome shotgun (WGS) entry which is preliminary data.</text>
</comment>
<feature type="transmembrane region" description="Helical" evidence="2">
    <location>
        <begin position="97"/>
        <end position="117"/>
    </location>
</feature>
<dbReference type="Pfam" id="PF01757">
    <property type="entry name" value="Acyl_transf_3"/>
    <property type="match status" value="1"/>
</dbReference>
<dbReference type="PANTHER" id="PTHR23028">
    <property type="entry name" value="ACETYLTRANSFERASE"/>
    <property type="match status" value="1"/>
</dbReference>
<feature type="domain" description="Acyltransferase 3" evidence="3">
    <location>
        <begin position="30"/>
        <end position="347"/>
    </location>
</feature>
<dbReference type="EMBL" id="SAUZ01000022">
    <property type="protein sequence ID" value="RWR17991.1"/>
    <property type="molecule type" value="Genomic_DNA"/>
</dbReference>
<gene>
    <name evidence="5" type="ORF">D2T30_17255</name>
</gene>
<keyword evidence="2" id="KW-0472">Membrane</keyword>
<dbReference type="GO" id="GO:0016747">
    <property type="term" value="F:acyltransferase activity, transferring groups other than amino-acyl groups"/>
    <property type="evidence" value="ECO:0007669"/>
    <property type="project" value="InterPro"/>
</dbReference>
<keyword evidence="2" id="KW-0812">Transmembrane</keyword>
<feature type="transmembrane region" description="Helical" evidence="2">
    <location>
        <begin position="217"/>
        <end position="235"/>
    </location>
</feature>
<proteinExistence type="predicted"/>
<reference evidence="5 6" key="2">
    <citation type="submission" date="2019-01" db="EMBL/GenBank/DDBJ databases">
        <authorList>
            <person name="Li Y."/>
        </authorList>
    </citation>
    <scope>NUCLEOTIDE SEQUENCE [LARGE SCALE GENOMIC DNA]</scope>
    <source>
        <strain evidence="5 6">SK2B-1</strain>
    </source>
</reference>
<feature type="transmembrane region" description="Helical" evidence="2">
    <location>
        <begin position="368"/>
        <end position="388"/>
    </location>
</feature>
<sequence length="643" mass="72120">MAPDGRPVPAVPIPPRRPARKREPTLKYRAEIDGLRTIAILPVILFHAGLSVFQGGYVGVDIFFVISGYLITSILLREIGKNDFSILRFYERRIRRVLPALFVMMAATVPPAFLLLLPNELTAYGKSLIAVPAFVSNFLFWSERGYFGAAAELKPLVHTWSLAVEEQFYIFFPPLLAFLAARGRGLLRAVLVVLFLISLAASWYLTRLHFETGFYLPFSRIWELLTGAFCALFLARNPGFAGTAGTALSGLGLALIVYAILAFSNSTVFPGVAALVPVMGTAMIILSRAEGNLVHRLLSTKAFVAIGLISYSLYLWHQPIFAWLRHMGYEGYAAPLASLPLVFLMSWLSYRFVETPIRRNRAISRKRIFTAAALGSAAFMAIGAVIVLNRGFENRYDPRDIAIMRQFSTISAYSETRYNAAQFRPFDASGRRKVVIAGDSHARDFYNMLLEAGLDDRYQFSTKRINAECGNLFVNRDLSQYISALREERCRVMGRLDNPQMQAILEQADEVWLDARWFDWVVDLLPETIVNLEKTYGVKVRVFGPKHFGNTSLSDALDIPIDERPGYRQPADPYFVDINEHMRRVVPAPYLTELLDPFCQGDHTACRLFTDDGSIVTIDGGHLTEAGAKFLAPTLRQLIEDTP</sequence>
<dbReference type="Proteomes" id="UP000284476">
    <property type="component" value="Unassembled WGS sequence"/>
</dbReference>
<dbReference type="GO" id="GO:0009103">
    <property type="term" value="P:lipopolysaccharide biosynthetic process"/>
    <property type="evidence" value="ECO:0007669"/>
    <property type="project" value="TreeGrafter"/>
</dbReference>
<dbReference type="GO" id="GO:0016020">
    <property type="term" value="C:membrane"/>
    <property type="evidence" value="ECO:0007669"/>
    <property type="project" value="TreeGrafter"/>
</dbReference>
<dbReference type="Pfam" id="PF19040">
    <property type="entry name" value="SGNH"/>
    <property type="match status" value="1"/>
</dbReference>
<evidence type="ECO:0000259" key="3">
    <source>
        <dbReference type="Pfam" id="PF01757"/>
    </source>
</evidence>
<keyword evidence="5" id="KW-0808">Transferase</keyword>
<evidence type="ECO:0000313" key="6">
    <source>
        <dbReference type="Proteomes" id="UP000284476"/>
    </source>
</evidence>
<name>A0A443JBU8_9RHOB</name>
<keyword evidence="5" id="KW-0012">Acyltransferase</keyword>
<feature type="transmembrane region" description="Helical" evidence="2">
    <location>
        <begin position="267"/>
        <end position="286"/>
    </location>
</feature>
<organism evidence="5 6">
    <name type="scientific">Paenirhodobacter populi</name>
    <dbReference type="NCBI Taxonomy" id="2306993"/>
    <lineage>
        <taxon>Bacteria</taxon>
        <taxon>Pseudomonadati</taxon>
        <taxon>Pseudomonadota</taxon>
        <taxon>Alphaproteobacteria</taxon>
        <taxon>Rhodobacterales</taxon>
        <taxon>Rhodobacter group</taxon>
        <taxon>Paenirhodobacter</taxon>
    </lineage>
</organism>
<feature type="transmembrane region" description="Helical" evidence="2">
    <location>
        <begin position="185"/>
        <end position="205"/>
    </location>
</feature>
<feature type="transmembrane region" description="Helical" evidence="2">
    <location>
        <begin position="298"/>
        <end position="317"/>
    </location>
</feature>
<feature type="transmembrane region" description="Helical" evidence="2">
    <location>
        <begin position="329"/>
        <end position="348"/>
    </location>
</feature>
<dbReference type="PANTHER" id="PTHR23028:SF53">
    <property type="entry name" value="ACYL_TRANSF_3 DOMAIN-CONTAINING PROTEIN"/>
    <property type="match status" value="1"/>
</dbReference>
<feature type="region of interest" description="Disordered" evidence="1">
    <location>
        <begin position="1"/>
        <end position="20"/>
    </location>
</feature>
<feature type="domain" description="SGNH" evidence="4">
    <location>
        <begin position="425"/>
        <end position="636"/>
    </location>
</feature>
<feature type="transmembrane region" description="Helical" evidence="2">
    <location>
        <begin position="56"/>
        <end position="76"/>
    </location>
</feature>
<evidence type="ECO:0000313" key="5">
    <source>
        <dbReference type="EMBL" id="RWR17991.1"/>
    </source>
</evidence>
<feature type="transmembrane region" description="Helical" evidence="2">
    <location>
        <begin position="242"/>
        <end position="261"/>
    </location>
</feature>
<evidence type="ECO:0000259" key="4">
    <source>
        <dbReference type="Pfam" id="PF19040"/>
    </source>
</evidence>
<dbReference type="AlphaFoldDB" id="A0A443JBU8"/>
<reference evidence="5 6" key="1">
    <citation type="submission" date="2019-01" db="EMBL/GenBank/DDBJ databases">
        <title>Sinorhodobacter populi sp. nov. isolated from the symptomatic bark tissue of Populus euramericana canker.</title>
        <authorList>
            <person name="Xu G."/>
        </authorList>
    </citation>
    <scope>NUCLEOTIDE SEQUENCE [LARGE SCALE GENOMIC DNA]</scope>
    <source>
        <strain evidence="5 6">SK2B-1</strain>
    </source>
</reference>
<accession>A0A443JBU8</accession>
<evidence type="ECO:0000256" key="2">
    <source>
        <dbReference type="SAM" id="Phobius"/>
    </source>
</evidence>
<dbReference type="InterPro" id="IPR002656">
    <property type="entry name" value="Acyl_transf_3_dom"/>
</dbReference>
<dbReference type="InterPro" id="IPR043968">
    <property type="entry name" value="SGNH"/>
</dbReference>